<name>A0A927RHV4_9ACTN</name>
<keyword evidence="1" id="KW-0472">Membrane</keyword>
<sequence>MNASTRLEPPKSRAVRPTLTGGIGWLGLLLGVLLIAAGVAPWWLFGDSARTQLGVDRGAPVAIPVDLPVGYDIADSFGYGTNAKGRPDKSLISVEAAEDAAADTSRQVHICVDDAANNDHPCGPGIAGNLVRVVDGRRIVISLPDDSTATRADWQSVQFTTHVDDVAWLD</sequence>
<gene>
    <name evidence="2" type="ORF">HEB94_009463</name>
</gene>
<evidence type="ECO:0000313" key="3">
    <source>
        <dbReference type="Proteomes" id="UP000638648"/>
    </source>
</evidence>
<organism evidence="2 3">
    <name type="scientific">Actinopolymorpha pittospori</name>
    <dbReference type="NCBI Taxonomy" id="648752"/>
    <lineage>
        <taxon>Bacteria</taxon>
        <taxon>Bacillati</taxon>
        <taxon>Actinomycetota</taxon>
        <taxon>Actinomycetes</taxon>
        <taxon>Propionibacteriales</taxon>
        <taxon>Actinopolymorphaceae</taxon>
        <taxon>Actinopolymorpha</taxon>
    </lineage>
</organism>
<dbReference type="AlphaFoldDB" id="A0A927RHV4"/>
<keyword evidence="3" id="KW-1185">Reference proteome</keyword>
<keyword evidence="1" id="KW-0812">Transmembrane</keyword>
<dbReference type="Proteomes" id="UP000638648">
    <property type="component" value="Unassembled WGS sequence"/>
</dbReference>
<keyword evidence="1" id="KW-1133">Transmembrane helix</keyword>
<comment type="caution">
    <text evidence="2">The sequence shown here is derived from an EMBL/GenBank/DDBJ whole genome shotgun (WGS) entry which is preliminary data.</text>
</comment>
<reference evidence="2" key="1">
    <citation type="submission" date="2020-10" db="EMBL/GenBank/DDBJ databases">
        <title>Sequencing the genomes of 1000 actinobacteria strains.</title>
        <authorList>
            <person name="Klenk H.-P."/>
        </authorList>
    </citation>
    <scope>NUCLEOTIDE SEQUENCE</scope>
    <source>
        <strain evidence="2">DSM 45354</strain>
    </source>
</reference>
<protein>
    <submittedName>
        <fullName evidence="2">Uncharacterized protein</fullName>
    </submittedName>
</protein>
<dbReference type="RefSeq" id="WP_192755633.1">
    <property type="nucleotide sequence ID" value="NZ_BAABJL010000159.1"/>
</dbReference>
<feature type="transmembrane region" description="Helical" evidence="1">
    <location>
        <begin position="23"/>
        <end position="45"/>
    </location>
</feature>
<evidence type="ECO:0000313" key="2">
    <source>
        <dbReference type="EMBL" id="MBE1612615.1"/>
    </source>
</evidence>
<evidence type="ECO:0000256" key="1">
    <source>
        <dbReference type="SAM" id="Phobius"/>
    </source>
</evidence>
<proteinExistence type="predicted"/>
<accession>A0A927RHV4</accession>
<dbReference type="EMBL" id="JADBEM010000001">
    <property type="protein sequence ID" value="MBE1612615.1"/>
    <property type="molecule type" value="Genomic_DNA"/>
</dbReference>